<accession>A0AA45WJ97</accession>
<proteinExistence type="predicted"/>
<dbReference type="EMBL" id="FXTU01000001">
    <property type="protein sequence ID" value="SMP02432.1"/>
    <property type="molecule type" value="Genomic_DNA"/>
</dbReference>
<dbReference type="RefSeq" id="WP_102991721.1">
    <property type="nucleotide sequence ID" value="NZ_FXTU01000001.1"/>
</dbReference>
<sequence length="94" mass="11150">MDEWEDHQAFMVKSLRKAASYFHVTLQGDPVFGWRDRSIGSLVISEQGKNWLRVVSEMKQWVHEDWWEGYVAADALRGIEKFLQLIAILKFLYF</sequence>
<evidence type="ECO:0000313" key="1">
    <source>
        <dbReference type="EMBL" id="SMP02432.1"/>
    </source>
</evidence>
<keyword evidence="2" id="KW-1185">Reference proteome</keyword>
<organism evidence="1 2">
    <name type="scientific">Laceyella tengchongensis</name>
    <dbReference type="NCBI Taxonomy" id="574699"/>
    <lineage>
        <taxon>Bacteria</taxon>
        <taxon>Bacillati</taxon>
        <taxon>Bacillota</taxon>
        <taxon>Bacilli</taxon>
        <taxon>Bacillales</taxon>
        <taxon>Thermoactinomycetaceae</taxon>
        <taxon>Laceyella</taxon>
    </lineage>
</organism>
<evidence type="ECO:0000313" key="2">
    <source>
        <dbReference type="Proteomes" id="UP001157946"/>
    </source>
</evidence>
<name>A0AA45WJ97_9BACL</name>
<protein>
    <submittedName>
        <fullName evidence="1">Uncharacterized protein</fullName>
    </submittedName>
</protein>
<gene>
    <name evidence="1" type="ORF">SAMN06265361_101342</name>
</gene>
<dbReference type="AlphaFoldDB" id="A0AA45WJ97"/>
<dbReference type="Proteomes" id="UP001157946">
    <property type="component" value="Unassembled WGS sequence"/>
</dbReference>
<reference evidence="1" key="1">
    <citation type="submission" date="2017-05" db="EMBL/GenBank/DDBJ databases">
        <authorList>
            <person name="Varghese N."/>
            <person name="Submissions S."/>
        </authorList>
    </citation>
    <scope>NUCLEOTIDE SEQUENCE</scope>
    <source>
        <strain evidence="1">DSM 45262</strain>
    </source>
</reference>
<comment type="caution">
    <text evidence="1">The sequence shown here is derived from an EMBL/GenBank/DDBJ whole genome shotgun (WGS) entry which is preliminary data.</text>
</comment>